<organism evidence="2 3">
    <name type="scientific">Prauserella flavalba</name>
    <dbReference type="NCBI Taxonomy" id="1477506"/>
    <lineage>
        <taxon>Bacteria</taxon>
        <taxon>Bacillati</taxon>
        <taxon>Actinomycetota</taxon>
        <taxon>Actinomycetes</taxon>
        <taxon>Pseudonocardiales</taxon>
        <taxon>Pseudonocardiaceae</taxon>
        <taxon>Prauserella</taxon>
    </lineage>
</organism>
<protein>
    <submittedName>
        <fullName evidence="2">3-oxoadipate enol-lactonase</fullName>
    </submittedName>
</protein>
<name>A0A318LQI8_9PSEU</name>
<dbReference type="InterPro" id="IPR050266">
    <property type="entry name" value="AB_hydrolase_sf"/>
</dbReference>
<reference evidence="2 3" key="1">
    <citation type="submission" date="2016-07" db="EMBL/GenBank/DDBJ databases">
        <title>Draft genome sequence of Prauserella sp. YIM 121212, isolated from alkaline soil.</title>
        <authorList>
            <person name="Ruckert C."/>
            <person name="Albersmeier A."/>
            <person name="Jiang C.-L."/>
            <person name="Jiang Y."/>
            <person name="Kalinowski J."/>
            <person name="Schneider O."/>
            <person name="Winkler A."/>
            <person name="Zotchev S.B."/>
        </authorList>
    </citation>
    <scope>NUCLEOTIDE SEQUENCE [LARGE SCALE GENOMIC DNA]</scope>
    <source>
        <strain evidence="2 3">YIM 121212</strain>
    </source>
</reference>
<dbReference type="OrthoDB" id="27092at2"/>
<dbReference type="Gene3D" id="3.40.50.1820">
    <property type="entry name" value="alpha/beta hydrolase"/>
    <property type="match status" value="1"/>
</dbReference>
<dbReference type="SUPFAM" id="SSF53474">
    <property type="entry name" value="alpha/beta-Hydrolases"/>
    <property type="match status" value="1"/>
</dbReference>
<evidence type="ECO:0000313" key="3">
    <source>
        <dbReference type="Proteomes" id="UP000247892"/>
    </source>
</evidence>
<dbReference type="Pfam" id="PF00561">
    <property type="entry name" value="Abhydrolase_1"/>
    <property type="match status" value="1"/>
</dbReference>
<comment type="caution">
    <text evidence="2">The sequence shown here is derived from an EMBL/GenBank/DDBJ whole genome shotgun (WGS) entry which is preliminary data.</text>
</comment>
<dbReference type="PRINTS" id="PR00111">
    <property type="entry name" value="ABHYDROLASE"/>
</dbReference>
<evidence type="ECO:0000259" key="1">
    <source>
        <dbReference type="Pfam" id="PF00561"/>
    </source>
</evidence>
<feature type="domain" description="AB hydrolase-1" evidence="1">
    <location>
        <begin position="29"/>
        <end position="253"/>
    </location>
</feature>
<gene>
    <name evidence="2" type="ORF">BA062_15670</name>
</gene>
<dbReference type="EMBL" id="MASU01000005">
    <property type="protein sequence ID" value="PXY36786.1"/>
    <property type="molecule type" value="Genomic_DNA"/>
</dbReference>
<dbReference type="Proteomes" id="UP000247892">
    <property type="component" value="Unassembled WGS sequence"/>
</dbReference>
<sequence>MKITAHHLGIEGRTGFVQDVEPDISNGTTLLLIHTAGQSGVQWRHAVRALARLGYRALVPDLPGHGHSEPAPSGAVRDLGHYADWLVEVLARLDVTRPVAVGCSIGGKIVQDLAARYGTRFSAAVSMCAESGPGRVKLHALERELEDSAAAARTDRTHLGTRAVVGRNVDRDRAELIARMHCREDPLVSNSDLIGWGTHDVRRLLGDIQCPITFVAGEDDLWVDPVSVAESARRVADGRYVFLEGYGHYPMEEMSDFADVLDGWLRDMMKREL</sequence>
<dbReference type="PANTHER" id="PTHR43798">
    <property type="entry name" value="MONOACYLGLYCEROL LIPASE"/>
    <property type="match status" value="1"/>
</dbReference>
<accession>A0A318LQI8</accession>
<dbReference type="InterPro" id="IPR000073">
    <property type="entry name" value="AB_hydrolase_1"/>
</dbReference>
<dbReference type="RefSeq" id="WP_110337002.1">
    <property type="nucleotide sequence ID" value="NZ_JBHVKT010000003.1"/>
</dbReference>
<dbReference type="AlphaFoldDB" id="A0A318LQI8"/>
<evidence type="ECO:0000313" key="2">
    <source>
        <dbReference type="EMBL" id="PXY36786.1"/>
    </source>
</evidence>
<dbReference type="InterPro" id="IPR029058">
    <property type="entry name" value="AB_hydrolase_fold"/>
</dbReference>
<proteinExistence type="predicted"/>
<keyword evidence="3" id="KW-1185">Reference proteome</keyword>
<dbReference type="GO" id="GO:0003824">
    <property type="term" value="F:catalytic activity"/>
    <property type="evidence" value="ECO:0007669"/>
    <property type="project" value="UniProtKB-ARBA"/>
</dbReference>